<protein>
    <recommendedName>
        <fullName evidence="3">IPExxxVDY family protein</fullName>
    </recommendedName>
</protein>
<proteinExistence type="predicted"/>
<evidence type="ECO:0000313" key="1">
    <source>
        <dbReference type="EMBL" id="SSZ46384.1"/>
    </source>
</evidence>
<dbReference type="AlphaFoldDB" id="A0A376BY23"/>
<name>A0A376BY23_9FLAO</name>
<sequence length="157" mass="18523">MKEPLILQFDEHEAEPISIGLLSLVKKLPDYEFFYKINQLNSFQFSRVDDLVLHGQYYSYTFAVYYACSVEHKTGFYIISNRSIASEQIHPITEFFIDEQEVKFLLNNYQGVEFIIKTTDFCPSFSVILFPENSTFAIKELSIHQGEELYNTLFYYE</sequence>
<gene>
    <name evidence="1" type="ORF">NCTC11661_00023</name>
</gene>
<reference evidence="1 2" key="1">
    <citation type="submission" date="2018-06" db="EMBL/GenBank/DDBJ databases">
        <authorList>
            <consortium name="Pathogen Informatics"/>
            <person name="Doyle S."/>
        </authorList>
    </citation>
    <scope>NUCLEOTIDE SEQUENCE [LARGE SCALE GENOMIC DNA]</scope>
    <source>
        <strain evidence="1 2">NCTC11661</strain>
    </source>
</reference>
<dbReference type="RefSeq" id="WP_002687603.1">
    <property type="nucleotide sequence ID" value="NZ_UFTJ01000001.1"/>
</dbReference>
<dbReference type="Proteomes" id="UP000255515">
    <property type="component" value="Unassembled WGS sequence"/>
</dbReference>
<organism evidence="1 2">
    <name type="scientific">Bergeyella zoohelcum</name>
    <dbReference type="NCBI Taxonomy" id="1015"/>
    <lineage>
        <taxon>Bacteria</taxon>
        <taxon>Pseudomonadati</taxon>
        <taxon>Bacteroidota</taxon>
        <taxon>Flavobacteriia</taxon>
        <taxon>Flavobacteriales</taxon>
        <taxon>Weeksellaceae</taxon>
        <taxon>Bergeyella</taxon>
    </lineage>
</organism>
<evidence type="ECO:0008006" key="3">
    <source>
        <dbReference type="Google" id="ProtNLM"/>
    </source>
</evidence>
<evidence type="ECO:0000313" key="2">
    <source>
        <dbReference type="Proteomes" id="UP000255515"/>
    </source>
</evidence>
<dbReference type="EMBL" id="UFTJ01000001">
    <property type="protein sequence ID" value="SSZ46384.1"/>
    <property type="molecule type" value="Genomic_DNA"/>
</dbReference>
<dbReference type="NCBIfam" id="NF033205">
    <property type="entry name" value="IPExxxVDY"/>
    <property type="match status" value="1"/>
</dbReference>
<dbReference type="InterPro" id="IPR047690">
    <property type="entry name" value="IPExxxVDY_fam"/>
</dbReference>
<accession>A0A376BY23</accession>